<accession>A0A1N6N5U7</accession>
<reference evidence="1 2" key="1">
    <citation type="submission" date="2017-01" db="EMBL/GenBank/DDBJ databases">
        <authorList>
            <person name="Mah S.A."/>
            <person name="Swanson W.J."/>
            <person name="Moy G.W."/>
            <person name="Vacquier V.D."/>
        </authorList>
    </citation>
    <scope>NUCLEOTIDE SEQUENCE [LARGE SCALE GENOMIC DNA]</scope>
    <source>
        <strain evidence="1 2">ATCC 29606</strain>
    </source>
</reference>
<protein>
    <submittedName>
        <fullName evidence="1">Uncharacterized protein</fullName>
    </submittedName>
</protein>
<proteinExistence type="predicted"/>
<sequence>MTYLIDAWLDHPKPYLRVLDRATGSVCVRLEGQELQELREQGELDPAVLTTDRPGELKELVRTLFLFSYARALRA</sequence>
<dbReference type="EMBL" id="FTMC01000001">
    <property type="protein sequence ID" value="SIP87438.1"/>
    <property type="molecule type" value="Genomic_DNA"/>
</dbReference>
<name>A0A1N6N5U7_9PSED</name>
<dbReference type="Proteomes" id="UP000186079">
    <property type="component" value="Unassembled WGS sequence"/>
</dbReference>
<dbReference type="AlphaFoldDB" id="A0A1N6N5U7"/>
<dbReference type="RefSeq" id="WP_027591170.1">
    <property type="nucleotide sequence ID" value="NZ_FTMC01000001.1"/>
</dbReference>
<organism evidence="1 2">
    <name type="scientific">Pseudomonas flexibilis</name>
    <dbReference type="NCBI Taxonomy" id="706570"/>
    <lineage>
        <taxon>Bacteria</taxon>
        <taxon>Pseudomonadati</taxon>
        <taxon>Pseudomonadota</taxon>
        <taxon>Gammaproteobacteria</taxon>
        <taxon>Pseudomonadales</taxon>
        <taxon>Pseudomonadaceae</taxon>
        <taxon>Pseudomonas</taxon>
    </lineage>
</organism>
<evidence type="ECO:0000313" key="1">
    <source>
        <dbReference type="EMBL" id="SIP87438.1"/>
    </source>
</evidence>
<evidence type="ECO:0000313" key="2">
    <source>
        <dbReference type="Proteomes" id="UP000186079"/>
    </source>
</evidence>
<gene>
    <name evidence="1" type="ORF">SAMN05421672_101117</name>
</gene>